<protein>
    <submittedName>
        <fullName evidence="1">Uncharacterized protein</fullName>
    </submittedName>
</protein>
<dbReference type="Proteomes" id="UP000255355">
    <property type="component" value="Unassembled WGS sequence"/>
</dbReference>
<evidence type="ECO:0000313" key="2">
    <source>
        <dbReference type="Proteomes" id="UP000255355"/>
    </source>
</evidence>
<dbReference type="AlphaFoldDB" id="A0A370H4G7"/>
<comment type="caution">
    <text evidence="1">The sequence shown here is derived from an EMBL/GenBank/DDBJ whole genome shotgun (WGS) entry which is preliminary data.</text>
</comment>
<sequence length="178" mass="20037">MVSFTTDAIDFADYPFPGASVHPGGPVTLDRIRDVDWRAWPPEIRTVDGETLFIPAEFESELASFCRRNSIDRVARPDIWADLLEPFLDTWFDPEDQQRTLRRLSDAGLSAAEITAIRERVTPVMTAYNVVVWEWVHLGLWSLLHAATGPIVAAELRAGLGDPAAFYAWAMEVADQHR</sequence>
<dbReference type="RefSeq" id="WP_147288974.1">
    <property type="nucleotide sequence ID" value="NZ_QQAZ01000005.1"/>
</dbReference>
<name>A0A370H4G7_9NOCA</name>
<organism evidence="1 2">
    <name type="scientific">Nocardia mexicana</name>
    <dbReference type="NCBI Taxonomy" id="279262"/>
    <lineage>
        <taxon>Bacteria</taxon>
        <taxon>Bacillati</taxon>
        <taxon>Actinomycetota</taxon>
        <taxon>Actinomycetes</taxon>
        <taxon>Mycobacteriales</taxon>
        <taxon>Nocardiaceae</taxon>
        <taxon>Nocardia</taxon>
    </lineage>
</organism>
<reference evidence="1 2" key="1">
    <citation type="submission" date="2018-07" db="EMBL/GenBank/DDBJ databases">
        <title>Genomic Encyclopedia of Type Strains, Phase IV (KMG-IV): sequencing the most valuable type-strain genomes for metagenomic binning, comparative biology and taxonomic classification.</title>
        <authorList>
            <person name="Goeker M."/>
        </authorList>
    </citation>
    <scope>NUCLEOTIDE SEQUENCE [LARGE SCALE GENOMIC DNA]</scope>
    <source>
        <strain evidence="1 2">DSM 44952</strain>
    </source>
</reference>
<dbReference type="EMBL" id="QQAZ01000005">
    <property type="protein sequence ID" value="RDI50937.1"/>
    <property type="molecule type" value="Genomic_DNA"/>
</dbReference>
<evidence type="ECO:0000313" key="1">
    <source>
        <dbReference type="EMBL" id="RDI50937.1"/>
    </source>
</evidence>
<gene>
    <name evidence="1" type="ORF">DFR68_105414</name>
</gene>
<dbReference type="OrthoDB" id="4554121at2"/>
<keyword evidence="2" id="KW-1185">Reference proteome</keyword>
<accession>A0A370H4G7</accession>
<proteinExistence type="predicted"/>